<dbReference type="RefSeq" id="WP_160862904.1">
    <property type="nucleotide sequence ID" value="NZ_WUMK01000023.1"/>
</dbReference>
<protein>
    <recommendedName>
        <fullName evidence="3">Sulfotransferase domain-containing protein</fullName>
    </recommendedName>
</protein>
<dbReference type="OrthoDB" id="8447154at2"/>
<dbReference type="EMBL" id="WUMK01000023">
    <property type="protein sequence ID" value="MXN49426.1"/>
    <property type="molecule type" value="Genomic_DNA"/>
</dbReference>
<name>A0A6N8SQD4_9HYPH</name>
<comment type="caution">
    <text evidence="1">The sequence shown here is derived from an EMBL/GenBank/DDBJ whole genome shotgun (WGS) entry which is preliminary data.</text>
</comment>
<reference evidence="1 2" key="1">
    <citation type="submission" date="2019-12" db="EMBL/GenBank/DDBJ databases">
        <title>Shinella kummerowiae sp. nov., a symbiotic bacterium isolated from root nodules of the herbal legume Kummerowia stipulacea.</title>
        <authorList>
            <person name="Gao J."/>
        </authorList>
    </citation>
    <scope>NUCLEOTIDE SEQUENCE [LARGE SCALE GENOMIC DNA]</scope>
    <source>
        <strain evidence="1 2">CCBAU 25048</strain>
    </source>
</reference>
<keyword evidence="2" id="KW-1185">Reference proteome</keyword>
<organism evidence="1 2">
    <name type="scientific">Shinella kummerowiae</name>
    <dbReference type="NCBI Taxonomy" id="417745"/>
    <lineage>
        <taxon>Bacteria</taxon>
        <taxon>Pseudomonadati</taxon>
        <taxon>Pseudomonadota</taxon>
        <taxon>Alphaproteobacteria</taxon>
        <taxon>Hyphomicrobiales</taxon>
        <taxon>Rhizobiaceae</taxon>
        <taxon>Shinella</taxon>
    </lineage>
</organism>
<evidence type="ECO:0000313" key="1">
    <source>
        <dbReference type="EMBL" id="MXN49426.1"/>
    </source>
</evidence>
<gene>
    <name evidence="1" type="ORF">GR138_29990</name>
</gene>
<sequence>MDYRNSKIAVIHIGTMKVGTTSIQKFMAENKEKIYADTGLWPICQYTRTPQQLQEILRSEKATGKSLMICDEGFWHHAFVNKRVDLLGIRDILADYSFKVVLYARRPAEFLESWYLQGLKSGTGAVTLDKFLNSPSVSEGLNFQERLPRFVKTFGDVTVRAYERSQLVGGDAITDFLSFCGILPDGFVFPAKANETPDPNALMMARLMREFAPQSDHENLRRATERLTSKERYSILTSDEIVEINRRYSPQIRFLQEQYGRPGRTSFFDEATVRLGHSDSRSIRRIYDEVITEILRNKTTRPKWSLSRFGAK</sequence>
<evidence type="ECO:0008006" key="3">
    <source>
        <dbReference type="Google" id="ProtNLM"/>
    </source>
</evidence>
<dbReference type="Proteomes" id="UP000435802">
    <property type="component" value="Unassembled WGS sequence"/>
</dbReference>
<accession>A0A6N8SQD4</accession>
<dbReference type="InterPro" id="IPR027417">
    <property type="entry name" value="P-loop_NTPase"/>
</dbReference>
<proteinExistence type="predicted"/>
<dbReference type="SUPFAM" id="SSF52540">
    <property type="entry name" value="P-loop containing nucleoside triphosphate hydrolases"/>
    <property type="match status" value="1"/>
</dbReference>
<evidence type="ECO:0000313" key="2">
    <source>
        <dbReference type="Proteomes" id="UP000435802"/>
    </source>
</evidence>
<dbReference type="AlphaFoldDB" id="A0A6N8SQD4"/>